<evidence type="ECO:0000313" key="3">
    <source>
        <dbReference type="Proteomes" id="UP001318860"/>
    </source>
</evidence>
<dbReference type="PANTHER" id="PTHR11439">
    <property type="entry name" value="GAG-POL-RELATED RETROTRANSPOSON"/>
    <property type="match status" value="1"/>
</dbReference>
<name>A0ABR0VUJ4_REHGL</name>
<keyword evidence="3" id="KW-1185">Reference proteome</keyword>
<organism evidence="2 3">
    <name type="scientific">Rehmannia glutinosa</name>
    <name type="common">Chinese foxglove</name>
    <dbReference type="NCBI Taxonomy" id="99300"/>
    <lineage>
        <taxon>Eukaryota</taxon>
        <taxon>Viridiplantae</taxon>
        <taxon>Streptophyta</taxon>
        <taxon>Embryophyta</taxon>
        <taxon>Tracheophyta</taxon>
        <taxon>Spermatophyta</taxon>
        <taxon>Magnoliopsida</taxon>
        <taxon>eudicotyledons</taxon>
        <taxon>Gunneridae</taxon>
        <taxon>Pentapetalae</taxon>
        <taxon>asterids</taxon>
        <taxon>lamiids</taxon>
        <taxon>Lamiales</taxon>
        <taxon>Orobanchaceae</taxon>
        <taxon>Rehmannieae</taxon>
        <taxon>Rehmannia</taxon>
    </lineage>
</organism>
<sequence length="397" mass="45167">MDVKNAFLHGDLSEEVYMHPPPGYHSPHKVCKLRRALYGLKQAPRAWFAKFSSTLAQFGFISSLHDSALFICHTDRGIVLFLLYVDDMIITGDDASGISDLQQYLSQHFEMKDLGLLSYFLGLEVSLNFEGYYLSQAKYASDLLSQVGIIDHKIVSTTLELNCKLTPLDGTPLSDPTVYRQLVGSLVHLTVTRPDISYVVHLVSQLYPLPACLIFSIVLGILRYIKGTLFHGLHFLANSPLVLSGYSMIFDWLVIRRIAALQSGYCFFLGDSLISWRSKKQKRLLPALAKNQLLATMVINRQLLWMKQTLEDYKCSFESVPIFCDNISAINIAQNPIHHNRTKHIEIRHHFLRDCVSKRKIEISFVPSQDQLADIFTKPLFSETFASIRARLDIMHI</sequence>
<dbReference type="CDD" id="cd09272">
    <property type="entry name" value="RNase_HI_RT_Ty1"/>
    <property type="match status" value="1"/>
</dbReference>
<evidence type="ECO:0000313" key="2">
    <source>
        <dbReference type="EMBL" id="KAK6138968.1"/>
    </source>
</evidence>
<gene>
    <name evidence="2" type="ORF">DH2020_027289</name>
</gene>
<comment type="caution">
    <text evidence="2">The sequence shown here is derived from an EMBL/GenBank/DDBJ whole genome shotgun (WGS) entry which is preliminary data.</text>
</comment>
<dbReference type="InterPro" id="IPR043502">
    <property type="entry name" value="DNA/RNA_pol_sf"/>
</dbReference>
<dbReference type="SUPFAM" id="SSF56672">
    <property type="entry name" value="DNA/RNA polymerases"/>
    <property type="match status" value="1"/>
</dbReference>
<dbReference type="InterPro" id="IPR013103">
    <property type="entry name" value="RVT_2"/>
</dbReference>
<evidence type="ECO:0000259" key="1">
    <source>
        <dbReference type="Pfam" id="PF07727"/>
    </source>
</evidence>
<protein>
    <recommendedName>
        <fullName evidence="1">Reverse transcriptase Ty1/copia-type domain-containing protein</fullName>
    </recommendedName>
</protein>
<reference evidence="2 3" key="1">
    <citation type="journal article" date="2021" name="Comput. Struct. Biotechnol. J.">
        <title>De novo genome assembly of the potent medicinal plant Rehmannia glutinosa using nanopore technology.</title>
        <authorList>
            <person name="Ma L."/>
            <person name="Dong C."/>
            <person name="Song C."/>
            <person name="Wang X."/>
            <person name="Zheng X."/>
            <person name="Niu Y."/>
            <person name="Chen S."/>
            <person name="Feng W."/>
        </authorList>
    </citation>
    <scope>NUCLEOTIDE SEQUENCE [LARGE SCALE GENOMIC DNA]</scope>
    <source>
        <strain evidence="2">DH-2019</strain>
    </source>
</reference>
<dbReference type="Pfam" id="PF07727">
    <property type="entry name" value="RVT_2"/>
    <property type="match status" value="1"/>
</dbReference>
<dbReference type="PANTHER" id="PTHR11439:SF461">
    <property type="entry name" value="OS10G0432200 PROTEIN"/>
    <property type="match status" value="1"/>
</dbReference>
<proteinExistence type="predicted"/>
<accession>A0ABR0VUJ4</accession>
<feature type="domain" description="Reverse transcriptase Ty1/copia-type" evidence="1">
    <location>
        <begin position="1"/>
        <end position="157"/>
    </location>
</feature>
<dbReference type="EMBL" id="JABTTQ020000568">
    <property type="protein sequence ID" value="KAK6138968.1"/>
    <property type="molecule type" value="Genomic_DNA"/>
</dbReference>
<dbReference type="Proteomes" id="UP001318860">
    <property type="component" value="Unassembled WGS sequence"/>
</dbReference>